<organism evidence="1 2">
    <name type="scientific">Candidatus Ornithomonoglobus merdipullorum</name>
    <dbReference type="NCBI Taxonomy" id="2840895"/>
    <lineage>
        <taxon>Bacteria</taxon>
        <taxon>Bacillati</taxon>
        <taxon>Bacillota</taxon>
        <taxon>Clostridia</taxon>
        <taxon>Candidatus Ornithomonoglobus</taxon>
    </lineage>
</organism>
<comment type="caution">
    <text evidence="1">The sequence shown here is derived from an EMBL/GenBank/DDBJ whole genome shotgun (WGS) entry which is preliminary data.</text>
</comment>
<reference evidence="1" key="1">
    <citation type="submission" date="2020-10" db="EMBL/GenBank/DDBJ databases">
        <authorList>
            <person name="Gilroy R."/>
        </authorList>
    </citation>
    <scope>NUCLEOTIDE SEQUENCE</scope>
    <source>
        <strain evidence="1">USAMLcec3-3695</strain>
    </source>
</reference>
<dbReference type="EMBL" id="DVNB01000043">
    <property type="protein sequence ID" value="HIU56962.1"/>
    <property type="molecule type" value="Genomic_DNA"/>
</dbReference>
<proteinExistence type="predicted"/>
<protein>
    <submittedName>
        <fullName evidence="1">Uncharacterized protein</fullName>
    </submittedName>
</protein>
<accession>A0A9D1SER3</accession>
<gene>
    <name evidence="1" type="ORF">IAA61_04000</name>
</gene>
<name>A0A9D1SER3_9FIRM</name>
<evidence type="ECO:0000313" key="2">
    <source>
        <dbReference type="Proteomes" id="UP000824109"/>
    </source>
</evidence>
<dbReference type="Proteomes" id="UP000824109">
    <property type="component" value="Unassembled WGS sequence"/>
</dbReference>
<sequence>MIYSPDSAYIPHLIDDYRTGCYGEDDQCDHIVCGSCGAMICDGDTYYDVNGSIFCHNCGEDADTAIADAVREEYTFEF</sequence>
<evidence type="ECO:0000313" key="1">
    <source>
        <dbReference type="EMBL" id="HIU56962.1"/>
    </source>
</evidence>
<dbReference type="AlphaFoldDB" id="A0A9D1SER3"/>
<reference evidence="1" key="2">
    <citation type="journal article" date="2021" name="PeerJ">
        <title>Extensive microbial diversity within the chicken gut microbiome revealed by metagenomics and culture.</title>
        <authorList>
            <person name="Gilroy R."/>
            <person name="Ravi A."/>
            <person name="Getino M."/>
            <person name="Pursley I."/>
            <person name="Horton D.L."/>
            <person name="Alikhan N.F."/>
            <person name="Baker D."/>
            <person name="Gharbi K."/>
            <person name="Hall N."/>
            <person name="Watson M."/>
            <person name="Adriaenssens E.M."/>
            <person name="Foster-Nyarko E."/>
            <person name="Jarju S."/>
            <person name="Secka A."/>
            <person name="Antonio M."/>
            <person name="Oren A."/>
            <person name="Chaudhuri R.R."/>
            <person name="La Ragione R."/>
            <person name="Hildebrand F."/>
            <person name="Pallen M.J."/>
        </authorList>
    </citation>
    <scope>NUCLEOTIDE SEQUENCE</scope>
    <source>
        <strain evidence="1">USAMLcec3-3695</strain>
    </source>
</reference>